<gene>
    <name evidence="3" type="ORF">WA1_50570</name>
</gene>
<name>A0A139WQF4_9CYAN</name>
<dbReference type="PANTHER" id="PTHR14136:SF17">
    <property type="entry name" value="BTB_POZ DOMAIN-CONTAINING PROTEIN KCTD9"/>
    <property type="match status" value="1"/>
</dbReference>
<protein>
    <recommendedName>
        <fullName evidence="2">AAA+ ATPase domain-containing protein</fullName>
    </recommendedName>
</protein>
<evidence type="ECO:0000259" key="2">
    <source>
        <dbReference type="SMART" id="SM00382"/>
    </source>
</evidence>
<evidence type="ECO:0000256" key="1">
    <source>
        <dbReference type="SAM" id="Phobius"/>
    </source>
</evidence>
<dbReference type="Proteomes" id="UP000076925">
    <property type="component" value="Unassembled WGS sequence"/>
</dbReference>
<dbReference type="InterPro" id="IPR001646">
    <property type="entry name" value="5peptide_repeat"/>
</dbReference>
<reference evidence="3 4" key="1">
    <citation type="journal article" date="2013" name="Genome Biol. Evol.">
        <title>Genomes of Stigonematalean cyanobacteria (subsection V) and the evolution of oxygenic photosynthesis from prokaryotes to plastids.</title>
        <authorList>
            <person name="Dagan T."/>
            <person name="Roettger M."/>
            <person name="Stucken K."/>
            <person name="Landan G."/>
            <person name="Koch R."/>
            <person name="Major P."/>
            <person name="Gould S.B."/>
            <person name="Goremykin V.V."/>
            <person name="Rippka R."/>
            <person name="Tandeau de Marsac N."/>
            <person name="Gugger M."/>
            <person name="Lockhart P.J."/>
            <person name="Allen J.F."/>
            <person name="Brune I."/>
            <person name="Maus I."/>
            <person name="Puhler A."/>
            <person name="Martin W.F."/>
        </authorList>
    </citation>
    <scope>NUCLEOTIDE SEQUENCE [LARGE SCALE GENOMIC DNA]</scope>
    <source>
        <strain evidence="3 4">PCC 7110</strain>
    </source>
</reference>
<keyword evidence="1" id="KW-0472">Membrane</keyword>
<dbReference type="GO" id="GO:0005524">
    <property type="term" value="F:ATP binding"/>
    <property type="evidence" value="ECO:0007669"/>
    <property type="project" value="InterPro"/>
</dbReference>
<dbReference type="SUPFAM" id="SSF141571">
    <property type="entry name" value="Pentapeptide repeat-like"/>
    <property type="match status" value="2"/>
</dbReference>
<keyword evidence="4" id="KW-1185">Reference proteome</keyword>
<dbReference type="Pfam" id="PF01637">
    <property type="entry name" value="ATPase_2"/>
    <property type="match status" value="1"/>
</dbReference>
<dbReference type="InterPro" id="IPR011579">
    <property type="entry name" value="ATPase_dom"/>
</dbReference>
<dbReference type="SUPFAM" id="SSF52540">
    <property type="entry name" value="P-loop containing nucleoside triphosphate hydrolases"/>
    <property type="match status" value="1"/>
</dbReference>
<dbReference type="InterPro" id="IPR003593">
    <property type="entry name" value="AAA+_ATPase"/>
</dbReference>
<feature type="transmembrane region" description="Helical" evidence="1">
    <location>
        <begin position="123"/>
        <end position="142"/>
    </location>
</feature>
<dbReference type="InterPro" id="IPR027417">
    <property type="entry name" value="P-loop_NTPase"/>
</dbReference>
<proteinExistence type="predicted"/>
<dbReference type="Gene3D" id="3.40.50.300">
    <property type="entry name" value="P-loop containing nucleotide triphosphate hydrolases"/>
    <property type="match status" value="1"/>
</dbReference>
<accession>A0A139WQF4</accession>
<feature type="transmembrane region" description="Helical" evidence="1">
    <location>
        <begin position="93"/>
        <end position="116"/>
    </location>
</feature>
<feature type="transmembrane region" description="Helical" evidence="1">
    <location>
        <begin position="58"/>
        <end position="81"/>
    </location>
</feature>
<evidence type="ECO:0000313" key="4">
    <source>
        <dbReference type="Proteomes" id="UP000076925"/>
    </source>
</evidence>
<comment type="caution">
    <text evidence="3">The sequence shown here is derived from an EMBL/GenBank/DDBJ whole genome shotgun (WGS) entry which is preliminary data.</text>
</comment>
<organism evidence="3 4">
    <name type="scientific">Scytonema hofmannii PCC 7110</name>
    <dbReference type="NCBI Taxonomy" id="128403"/>
    <lineage>
        <taxon>Bacteria</taxon>
        <taxon>Bacillati</taxon>
        <taxon>Cyanobacteriota</taxon>
        <taxon>Cyanophyceae</taxon>
        <taxon>Nostocales</taxon>
        <taxon>Scytonemataceae</taxon>
        <taxon>Scytonema</taxon>
    </lineage>
</organism>
<dbReference type="SMART" id="SM00382">
    <property type="entry name" value="AAA"/>
    <property type="match status" value="1"/>
</dbReference>
<dbReference type="EMBL" id="ANNX02000077">
    <property type="protein sequence ID" value="KYC34663.1"/>
    <property type="molecule type" value="Genomic_DNA"/>
</dbReference>
<keyword evidence="1" id="KW-1133">Transmembrane helix</keyword>
<dbReference type="Gene3D" id="2.160.20.80">
    <property type="entry name" value="E3 ubiquitin-protein ligase SopA"/>
    <property type="match status" value="3"/>
</dbReference>
<dbReference type="STRING" id="128403.WA1_50570"/>
<dbReference type="CDD" id="cd00009">
    <property type="entry name" value="AAA"/>
    <property type="match status" value="1"/>
</dbReference>
<sequence length="992" mass="110762">MSLDFSGQNLQGRSFKGQVLIGTDFSYADIRGADFTSANLIGANFSNAKAGLQISWKLFLILASFVLSGLSGFCLSVVLRYVTWSTTLVDPVIMTLVWIGSGTVSITAVLVLALVVTLAKQLAGNKAGIGAVAIGICAVMVAGAKATVAFSAIATAFTLVLLGNYIAWRTLSGDEKCAWIHKLAVIFATMGGTSFRATDLTDANFASATLKSTDFRNANLTRTCWYKAKMLDFARPGKTYLQNAQVRQLLVTGRGQDKNFDREILRGINLQAANLTDASFIGADLSEANLQEANLSRAKLVQTQLAGTNFTGANLTGAYIEDWGITSDTKFDGVRCEYVYMRVPTKENPDPLRKPDNNKEVFADGEFGDFIQPIFDTLELYHNQGVDPRAIAISFKQLTDNNPNAELEIVAMEKRGQDKLLLRAKTSTFADQPQLSAEYFETYNQIKKLSEEDLKVILTEKNIQIRRLENMIMTALERPSFYTEGGNITIGNINQTGGTFHTGDIDVIKNIDNVGDITGNIENFQPVATIESNDDFIDALEIQIIRGSGMLVGEQSELILEVTNACNQTMEHLEIEIIQDSAEYQVNSENQVSLKILNAGESREVSFYLQMNFAKQIAVNYKVNGKLRKPPLYINAVQDNPYLYGSPVEGEKAFFGRQRELEQIIQAVTKPTKQDILIVGERRTGKTSLLNQLQKRLEIPLIPVYVVLNTSEEPTAESILKLIIQETLHNLVQRNVLRENNIEEYFFNNIDFIKQYKQIILAAKVNISNLKIVLLLDEADYLLKVKQKQLNTIDERIQNILRAALQSNEIGTDLRAVVAATTDLSTYISQHSSPFYNHFRFVPLKPLSVKETEDLIVKPASMLGYSYPDSAIEKIIKLSGGQPYYAQAICYEAFENALQAQRNYISDEDVYIAEQKIVEDFFDGFLSGFWNRCNEVEMNFLRNLAKTNITNNISKIKIKRLLDWQIIIEDVNGNYSLSSELIKQWVIMASCK</sequence>
<evidence type="ECO:0000313" key="3">
    <source>
        <dbReference type="EMBL" id="KYC34663.1"/>
    </source>
</evidence>
<dbReference type="OrthoDB" id="528457at2"/>
<dbReference type="RefSeq" id="WP_017749987.1">
    <property type="nucleotide sequence ID" value="NZ_KQ976356.1"/>
</dbReference>
<dbReference type="PANTHER" id="PTHR14136">
    <property type="entry name" value="BTB_POZ DOMAIN-CONTAINING PROTEIN KCTD9"/>
    <property type="match status" value="1"/>
</dbReference>
<feature type="domain" description="AAA+ ATPase" evidence="2">
    <location>
        <begin position="672"/>
        <end position="845"/>
    </location>
</feature>
<dbReference type="Pfam" id="PF00805">
    <property type="entry name" value="Pentapeptide"/>
    <property type="match status" value="3"/>
</dbReference>
<dbReference type="InterPro" id="IPR051082">
    <property type="entry name" value="Pentapeptide-BTB/POZ_domain"/>
</dbReference>
<keyword evidence="1" id="KW-0812">Transmembrane</keyword>
<dbReference type="AlphaFoldDB" id="A0A139WQF4"/>